<feature type="compositionally biased region" description="Polar residues" evidence="1">
    <location>
        <begin position="264"/>
        <end position="275"/>
    </location>
</feature>
<keyword evidence="2" id="KW-0812">Transmembrane</keyword>
<name>Q9DXA1_9MONO</name>
<feature type="transmembrane region" description="Helical" evidence="2">
    <location>
        <begin position="28"/>
        <end position="51"/>
    </location>
</feature>
<dbReference type="Pfam" id="PF05539">
    <property type="entry name" value="Pneumo_att_G"/>
    <property type="match status" value="1"/>
</dbReference>
<protein>
    <submittedName>
        <fullName evidence="3">Attachment membrane glycoprotein</fullName>
    </submittedName>
</protein>
<sequence>MGAKLYAISGASDAQLMKKTCAKLLEKVVPIIILAVLGITGTTTIALSISISIERAVLSDCTTQLRNGTTSGSLSNPTRSTTSTAVTTRDIRGLQTTRTRELKSCSNVQIAYGYLHDSSNPVLDSIGCLGLLALCESGPFCQRNYNPRDRPKCRCTLRGKDISCCKEPPTAVTTSKTTPWGTEVHPTYPTQVTPQSQPATMAHQTATANQRLSTTEPVGSQGNTTSSNPEQQTEPPPSPQHPPTTTSQDQSTETADGQEHTPTRKTPTATSNRRSPTPKRQETGRATPRNTATTQSGSSPPHSSPPGVDANMEGQCKELQAPKPNSVCKGLDIYREALPRGCDKVLPLCKTSTIMCVDAYYSKPPICFGYNQRCFCMETFGPIEFCCKS</sequence>
<feature type="compositionally biased region" description="Polar residues" evidence="1">
    <location>
        <begin position="188"/>
        <end position="225"/>
    </location>
</feature>
<organism evidence="3">
    <name type="scientific">avian metapneumovirus</name>
    <dbReference type="NCBI Taxonomy" id="38525"/>
    <lineage>
        <taxon>Viruses</taxon>
        <taxon>Riboviria</taxon>
        <taxon>Orthornavirae</taxon>
        <taxon>Negarnaviricota</taxon>
        <taxon>Haploviricotina</taxon>
        <taxon>Monjiviricetes</taxon>
        <taxon>Mononegavirales</taxon>
        <taxon>Pneumoviridae</taxon>
        <taxon>Metapneumovirus</taxon>
        <taxon>Metapneumovirus avis</taxon>
    </lineage>
</organism>
<evidence type="ECO:0000256" key="2">
    <source>
        <dbReference type="SAM" id="Phobius"/>
    </source>
</evidence>
<feature type="compositionally biased region" description="Low complexity" evidence="1">
    <location>
        <begin position="296"/>
        <end position="307"/>
    </location>
</feature>
<proteinExistence type="predicted"/>
<accession>Q9DXA1</accession>
<feature type="compositionally biased region" description="Low complexity" evidence="1">
    <location>
        <begin position="243"/>
        <end position="254"/>
    </location>
</feature>
<dbReference type="EMBL" id="AJ251085">
    <property type="protein sequence ID" value="CAC13041.1"/>
    <property type="molecule type" value="Genomic_RNA"/>
</dbReference>
<feature type="compositionally biased region" description="Polar residues" evidence="1">
    <location>
        <begin position="171"/>
        <end position="180"/>
    </location>
</feature>
<evidence type="ECO:0000313" key="3">
    <source>
        <dbReference type="EMBL" id="CAC13041.1"/>
    </source>
</evidence>
<feature type="region of interest" description="Disordered" evidence="1">
    <location>
        <begin position="168"/>
        <end position="312"/>
    </location>
</feature>
<reference evidence="3" key="1">
    <citation type="journal article" date="2000" name="J. Gen. Virol.">
        <title>Nucleotide sequences of the F, L and G protein genes of two non-A/non-B avian pneumoviruses (APV) reveal a novel APV subgroup.</title>
        <authorList>
            <person name="Bayon-Auboyer M.H."/>
            <person name="Arnauld C."/>
            <person name="Toquin D."/>
            <person name="Eterradossi N."/>
        </authorList>
    </citation>
    <scope>NUCLEOTIDE SEQUENCE</scope>
    <source>
        <strain evidence="3">Fr/85/1</strain>
    </source>
</reference>
<gene>
    <name evidence="3" type="primary">G</name>
</gene>
<evidence type="ECO:0000256" key="1">
    <source>
        <dbReference type="SAM" id="MobiDB-lite"/>
    </source>
</evidence>
<keyword evidence="2" id="KW-0472">Membrane</keyword>
<keyword evidence="2" id="KW-1133">Transmembrane helix</keyword>
<dbReference type="InterPro" id="IPR008781">
    <property type="entry name" value="Pneumo_att_G"/>
</dbReference>